<keyword evidence="3" id="KW-1185">Reference proteome</keyword>
<dbReference type="OrthoDB" id="3852249at2759"/>
<gene>
    <name evidence="2" type="ORF">AYO20_10862</name>
</gene>
<dbReference type="AlphaFoldDB" id="A0A178C471"/>
<feature type="region of interest" description="Disordered" evidence="1">
    <location>
        <begin position="304"/>
        <end position="331"/>
    </location>
</feature>
<sequence>MGQNSSLPEPPNQSRRVEETMISTLDAVSKSLNEIPGLVNKAEKIANAVQKAMPAVKILASHAKYLAGFQGFFIAAGAPAQIIQVFQGQQIIAELRGIRRELEAQTRLDAPEKFAVHVYGYIDMMTKSTAKSGKKHLYFVYHPDTDWHPYFCRLVEKKPTANNFFGMAENLDTLCIWMRYLRALFARSGEWGKDPVFHLLMPTYRQLHIEEPLAFADALQPLCLHGFVHNSKCSVQLNLHNADPDMLDGVGIWKRPAGLLGLFQAKETPRVLGNVPISADDTLSLETGVRRVRKRRRRAVLRTRGSFHGHGHGQIKHEPCENSQQLVEQKG</sequence>
<dbReference type="Proteomes" id="UP000185904">
    <property type="component" value="Unassembled WGS sequence"/>
</dbReference>
<feature type="compositionally biased region" description="Basic residues" evidence="1">
    <location>
        <begin position="304"/>
        <end position="314"/>
    </location>
</feature>
<dbReference type="GeneID" id="34594250"/>
<comment type="caution">
    <text evidence="2">The sequence shown here is derived from an EMBL/GenBank/DDBJ whole genome shotgun (WGS) entry which is preliminary data.</text>
</comment>
<feature type="compositionally biased region" description="Polar residues" evidence="1">
    <location>
        <begin position="321"/>
        <end position="331"/>
    </location>
</feature>
<evidence type="ECO:0000256" key="1">
    <source>
        <dbReference type="SAM" id="MobiDB-lite"/>
    </source>
</evidence>
<accession>A0A178C471</accession>
<reference evidence="2 3" key="1">
    <citation type="submission" date="2016-03" db="EMBL/GenBank/DDBJ databases">
        <title>The draft genome sequence of Fonsecaea nubica causative agent of cutaneous subcutaneous infection in human host.</title>
        <authorList>
            <person name="Costa F."/>
            <person name="Sybren D.H."/>
            <person name="Raittz R.T."/>
            <person name="Weiss V.A."/>
            <person name="Leao A.C."/>
            <person name="Gomes R."/>
            <person name="De Souza E.M."/>
            <person name="Pedrosa F.O."/>
            <person name="Steffens M.B."/>
            <person name="Bombassaro A."/>
            <person name="Tadra-Sfeir M.Z."/>
            <person name="Moreno L.F."/>
            <person name="Najafzadeh M.J."/>
            <person name="Felipe M.S."/>
            <person name="Teixeira M."/>
            <person name="Sun J."/>
            <person name="Xi L."/>
            <person name="Castro M.A."/>
            <person name="Vicente V.A."/>
        </authorList>
    </citation>
    <scope>NUCLEOTIDE SEQUENCE [LARGE SCALE GENOMIC DNA]</scope>
    <source>
        <strain evidence="2 3">CBS 269.64</strain>
    </source>
</reference>
<dbReference type="EMBL" id="LVCJ01000124">
    <property type="protein sequence ID" value="OAL23842.1"/>
    <property type="molecule type" value="Genomic_DNA"/>
</dbReference>
<proteinExistence type="predicted"/>
<protein>
    <submittedName>
        <fullName evidence="2">Uncharacterized protein</fullName>
    </submittedName>
</protein>
<evidence type="ECO:0000313" key="3">
    <source>
        <dbReference type="Proteomes" id="UP000185904"/>
    </source>
</evidence>
<dbReference type="InterPro" id="IPR046486">
    <property type="entry name" value="DUF6579"/>
</dbReference>
<name>A0A178C471_9EURO</name>
<dbReference type="RefSeq" id="XP_022494901.1">
    <property type="nucleotide sequence ID" value="XM_022649118.1"/>
</dbReference>
<dbReference type="Pfam" id="PF20219">
    <property type="entry name" value="DUF6579"/>
    <property type="match status" value="1"/>
</dbReference>
<organism evidence="2 3">
    <name type="scientific">Fonsecaea nubica</name>
    <dbReference type="NCBI Taxonomy" id="856822"/>
    <lineage>
        <taxon>Eukaryota</taxon>
        <taxon>Fungi</taxon>
        <taxon>Dikarya</taxon>
        <taxon>Ascomycota</taxon>
        <taxon>Pezizomycotina</taxon>
        <taxon>Eurotiomycetes</taxon>
        <taxon>Chaetothyriomycetidae</taxon>
        <taxon>Chaetothyriales</taxon>
        <taxon>Herpotrichiellaceae</taxon>
        <taxon>Fonsecaea</taxon>
    </lineage>
</organism>
<evidence type="ECO:0000313" key="2">
    <source>
        <dbReference type="EMBL" id="OAL23842.1"/>
    </source>
</evidence>